<dbReference type="EMBL" id="BDIP01001011">
    <property type="protein sequence ID" value="GIQ83342.1"/>
    <property type="molecule type" value="Genomic_DNA"/>
</dbReference>
<keyword evidence="8" id="KW-1185">Reference proteome</keyword>
<evidence type="ECO:0000313" key="4">
    <source>
        <dbReference type="EMBL" id="GIQ82399.1"/>
    </source>
</evidence>
<dbReference type="GO" id="GO:0004081">
    <property type="term" value="F:bis(5'-nucleosyl)-tetraphosphatase (asymmetrical) activity"/>
    <property type="evidence" value="ECO:0007669"/>
    <property type="project" value="TreeGrafter"/>
</dbReference>
<reference evidence="4 8" key="2">
    <citation type="journal article" date="2018" name="PLoS ONE">
        <title>The draft genome of Kipferlia bialata reveals reductive genome evolution in fornicate parasites.</title>
        <authorList>
            <person name="Tanifuji G."/>
            <person name="Takabayashi S."/>
            <person name="Kume K."/>
            <person name="Takagi M."/>
            <person name="Nakayama T."/>
            <person name="Kamikawa R."/>
            <person name="Inagaki Y."/>
            <person name="Hashimoto T."/>
        </authorList>
    </citation>
    <scope>NUCLEOTIDE SEQUENCE [LARGE SCALE GENOMIC DNA]</scope>
    <source>
        <strain evidence="4">NY0173</strain>
    </source>
</reference>
<accession>A0A9K3CVK8</accession>
<dbReference type="Gene3D" id="3.90.79.10">
    <property type="entry name" value="Nucleoside Triphosphate Pyrophosphohydrolase"/>
    <property type="match status" value="1"/>
</dbReference>
<dbReference type="EMBL" id="BDIP01002000">
    <property type="protein sequence ID" value="GIQ85547.1"/>
    <property type="molecule type" value="Genomic_DNA"/>
</dbReference>
<feature type="domain" description="Nudix hydrolase" evidence="3">
    <location>
        <begin position="8"/>
        <end position="142"/>
    </location>
</feature>
<feature type="repeat" description="ANK" evidence="2">
    <location>
        <begin position="242"/>
        <end position="274"/>
    </location>
</feature>
<feature type="repeat" description="ANK" evidence="2">
    <location>
        <begin position="209"/>
        <end position="241"/>
    </location>
</feature>
<dbReference type="Pfam" id="PF00293">
    <property type="entry name" value="NUDIX"/>
    <property type="match status" value="1"/>
</dbReference>
<dbReference type="GO" id="GO:0006754">
    <property type="term" value="P:ATP biosynthetic process"/>
    <property type="evidence" value="ECO:0007669"/>
    <property type="project" value="TreeGrafter"/>
</dbReference>
<dbReference type="OrthoDB" id="10266452at2759"/>
<dbReference type="InterPro" id="IPR051325">
    <property type="entry name" value="Nudix_hydrolase_domain"/>
</dbReference>
<dbReference type="EMBL" id="BDIP01000682">
    <property type="protein sequence ID" value="GIQ82399.1"/>
    <property type="molecule type" value="Genomic_DNA"/>
</dbReference>
<organism evidence="4 8">
    <name type="scientific">Kipferlia bialata</name>
    <dbReference type="NCBI Taxonomy" id="797122"/>
    <lineage>
        <taxon>Eukaryota</taxon>
        <taxon>Metamonada</taxon>
        <taxon>Carpediemonas-like organisms</taxon>
        <taxon>Kipferlia</taxon>
    </lineage>
</organism>
<evidence type="ECO:0000313" key="6">
    <source>
        <dbReference type="EMBL" id="GIQ83342.1"/>
    </source>
</evidence>
<dbReference type="Proteomes" id="UP000265618">
    <property type="component" value="Unassembled WGS sequence"/>
</dbReference>
<dbReference type="EMBL" id="BDIP01000798">
    <property type="protein sequence ID" value="GIQ82744.1"/>
    <property type="molecule type" value="Genomic_DNA"/>
</dbReference>
<dbReference type="SMART" id="SM00248">
    <property type="entry name" value="ANK"/>
    <property type="match status" value="2"/>
</dbReference>
<dbReference type="GO" id="GO:0006167">
    <property type="term" value="P:AMP biosynthetic process"/>
    <property type="evidence" value="ECO:0007669"/>
    <property type="project" value="TreeGrafter"/>
</dbReference>
<dbReference type="Pfam" id="PF12796">
    <property type="entry name" value="Ank_2"/>
    <property type="match status" value="1"/>
</dbReference>
<dbReference type="InterPro" id="IPR002110">
    <property type="entry name" value="Ankyrin_rpt"/>
</dbReference>
<evidence type="ECO:0000313" key="5">
    <source>
        <dbReference type="EMBL" id="GIQ82744.1"/>
    </source>
</evidence>
<dbReference type="InterPro" id="IPR000086">
    <property type="entry name" value="NUDIX_hydrolase_dom"/>
</dbReference>
<dbReference type="SUPFAM" id="SSF48403">
    <property type="entry name" value="Ankyrin repeat"/>
    <property type="match status" value="1"/>
</dbReference>
<dbReference type="InterPro" id="IPR015797">
    <property type="entry name" value="NUDIX_hydrolase-like_dom_sf"/>
</dbReference>
<dbReference type="PANTHER" id="PTHR21340">
    <property type="entry name" value="DIADENOSINE 5,5-P1,P4-TETRAPHOSPHATE PYROPHOSPHOHYDROLASE MUTT"/>
    <property type="match status" value="1"/>
</dbReference>
<keyword evidence="2" id="KW-0040">ANK repeat</keyword>
<evidence type="ECO:0000313" key="8">
    <source>
        <dbReference type="Proteomes" id="UP000265618"/>
    </source>
</evidence>
<name>A0A9K3CVK8_9EUKA</name>
<gene>
    <name evidence="4" type="ORF">KIPB_003529</name>
    <name evidence="5" type="ORF">KIPB_003937</name>
    <name evidence="6" type="ORF">KIPB_004647</name>
    <name evidence="7" type="ORF">KIPB_007234</name>
</gene>
<sequence>MGDKRIAFQTHGFAVVVCRHPVSGKFLAVSESRGRGWWLPAGHVDYGQTFVEAALRETQEEAGVDVTLKGVLAVEHSLTSPETARMRVIFYAEPTDIHQAPKSKPDRESEGAEWLSIPEIEAKRGLPLPHGLRGEELLRWGVYVAGGGVIGPLTVSRSGRYEGIFRLNDPGPVYVGTAAEAVERGLSSPSHMQQSGIDTANLDRHEGAKQWTPLHRAVADGAEERVRSLLLAGAKPDGRTHKGRTALHFAVSRNNDVIVRLLLLAGADPCAADSEGRTPADIADSVGDDKVLRLIQLSRE</sequence>
<evidence type="ECO:0000259" key="3">
    <source>
        <dbReference type="PROSITE" id="PS51462"/>
    </source>
</evidence>
<reference evidence="4" key="1">
    <citation type="submission" date="2016-10" db="EMBL/GenBank/DDBJ databases">
        <authorList>
            <person name="Tanifuji G."/>
            <person name="Kume K."/>
            <person name="Nakayama T."/>
            <person name="Takabayashi S."/>
            <person name="Hashimoto T."/>
        </authorList>
    </citation>
    <scope>NUCLEOTIDE SEQUENCE</scope>
    <source>
        <strain evidence="4">NY0173</strain>
    </source>
</reference>
<dbReference type="AlphaFoldDB" id="A0A9K3CVK8"/>
<proteinExistence type="predicted"/>
<keyword evidence="1" id="KW-0378">Hydrolase</keyword>
<dbReference type="PROSITE" id="PS50297">
    <property type="entry name" value="ANK_REP_REGION"/>
    <property type="match status" value="2"/>
</dbReference>
<comment type="caution">
    <text evidence="4">The sequence shown here is derived from an EMBL/GenBank/DDBJ whole genome shotgun (WGS) entry which is preliminary data.</text>
</comment>
<dbReference type="PROSITE" id="PS51462">
    <property type="entry name" value="NUDIX"/>
    <property type="match status" value="1"/>
</dbReference>
<dbReference type="PANTHER" id="PTHR21340:SF0">
    <property type="entry name" value="BIS(5'-NUCLEOSYL)-TETRAPHOSPHATASE [ASYMMETRICAL]"/>
    <property type="match status" value="1"/>
</dbReference>
<evidence type="ECO:0000313" key="7">
    <source>
        <dbReference type="EMBL" id="GIQ85547.1"/>
    </source>
</evidence>
<protein>
    <recommendedName>
        <fullName evidence="3">Nudix hydrolase domain-containing protein</fullName>
    </recommendedName>
</protein>
<dbReference type="InterPro" id="IPR036770">
    <property type="entry name" value="Ankyrin_rpt-contain_sf"/>
</dbReference>
<evidence type="ECO:0000256" key="2">
    <source>
        <dbReference type="PROSITE-ProRule" id="PRU00023"/>
    </source>
</evidence>
<evidence type="ECO:0000256" key="1">
    <source>
        <dbReference type="ARBA" id="ARBA00022801"/>
    </source>
</evidence>
<dbReference type="Gene3D" id="1.25.40.20">
    <property type="entry name" value="Ankyrin repeat-containing domain"/>
    <property type="match status" value="1"/>
</dbReference>
<dbReference type="SUPFAM" id="SSF55811">
    <property type="entry name" value="Nudix"/>
    <property type="match status" value="1"/>
</dbReference>
<dbReference type="PROSITE" id="PS50088">
    <property type="entry name" value="ANK_REPEAT"/>
    <property type="match status" value="2"/>
</dbReference>